<dbReference type="RefSeq" id="XP_027186591.1">
    <property type="nucleotide sequence ID" value="XM_027330790.1"/>
</dbReference>
<dbReference type="OrthoDB" id="1427163at2759"/>
<accession>A0A3Q7XS08</accession>
<organism evidence="1 2">
    <name type="scientific">Cicer arietinum</name>
    <name type="common">Chickpea</name>
    <name type="synonym">Garbanzo</name>
    <dbReference type="NCBI Taxonomy" id="3827"/>
    <lineage>
        <taxon>Eukaryota</taxon>
        <taxon>Viridiplantae</taxon>
        <taxon>Streptophyta</taxon>
        <taxon>Embryophyta</taxon>
        <taxon>Tracheophyta</taxon>
        <taxon>Spermatophyta</taxon>
        <taxon>Magnoliopsida</taxon>
        <taxon>eudicotyledons</taxon>
        <taxon>Gunneridae</taxon>
        <taxon>Pentapetalae</taxon>
        <taxon>rosids</taxon>
        <taxon>fabids</taxon>
        <taxon>Fabales</taxon>
        <taxon>Fabaceae</taxon>
        <taxon>Papilionoideae</taxon>
        <taxon>50 kb inversion clade</taxon>
        <taxon>NPAAA clade</taxon>
        <taxon>Hologalegina</taxon>
        <taxon>IRL clade</taxon>
        <taxon>Cicereae</taxon>
        <taxon>Cicer</taxon>
    </lineage>
</organism>
<dbReference type="STRING" id="3827.A0A3Q7XS08"/>
<reference evidence="2" key="1">
    <citation type="submission" date="2025-08" db="UniProtKB">
        <authorList>
            <consortium name="RefSeq"/>
        </authorList>
    </citation>
    <scope>IDENTIFICATION</scope>
    <source>
        <tissue evidence="2">Etiolated seedlings</tissue>
    </source>
</reference>
<proteinExistence type="predicted"/>
<evidence type="ECO:0000313" key="2">
    <source>
        <dbReference type="RefSeq" id="XP_027186591.1"/>
    </source>
</evidence>
<dbReference type="Proteomes" id="UP000087171">
    <property type="component" value="Unplaced"/>
</dbReference>
<protein>
    <submittedName>
        <fullName evidence="2">1-aminocyclopropane-1-carboxylate oxidase homolog</fullName>
    </submittedName>
</protein>
<dbReference type="Gene3D" id="2.60.120.330">
    <property type="entry name" value="B-lactam Antibiotic, Isopenicillin N Synthase, Chain"/>
    <property type="match status" value="1"/>
</dbReference>
<keyword evidence="1" id="KW-1185">Reference proteome</keyword>
<gene>
    <name evidence="2" type="primary">LOC113784571</name>
</gene>
<dbReference type="InterPro" id="IPR027443">
    <property type="entry name" value="IPNS-like_sf"/>
</dbReference>
<dbReference type="AlphaFoldDB" id="A0A3Q7XS08"/>
<sequence>MEDKSNENIDSSYDKIAEMKAFDETKAGVMGLVQRGVTKIPRMFYSGEFTENSDGNTKLSVPVIDLKNINNDPIHRVEILSQIRTAY</sequence>
<evidence type="ECO:0000313" key="1">
    <source>
        <dbReference type="Proteomes" id="UP000087171"/>
    </source>
</evidence>
<name>A0A3Q7XS08_CICAR</name>